<reference evidence="1 2" key="1">
    <citation type="journal article" date="2019" name="ISME J.">
        <title>Genome analyses of uncultured TG2/ZB3 bacteria in 'Margulisbacteria' specifically attached to ectosymbiotic spirochetes of protists in the termite gut.</title>
        <authorList>
            <person name="Utami Y.D."/>
            <person name="Kuwahara H."/>
            <person name="Igai K."/>
            <person name="Murakami T."/>
            <person name="Sugaya K."/>
            <person name="Morikawa T."/>
            <person name="Nagura Y."/>
            <person name="Yuki M."/>
            <person name="Deevong P."/>
            <person name="Inoue T."/>
            <person name="Kihara K."/>
            <person name="Lo N."/>
            <person name="Yamada A."/>
            <person name="Ohkuma M."/>
            <person name="Hongoh Y."/>
        </authorList>
    </citation>
    <scope>NUCLEOTIDE SEQUENCE [LARGE SCALE GENOMIC DNA]</scope>
    <source>
        <strain evidence="1">NkOx7-01</strain>
    </source>
</reference>
<keyword evidence="2" id="KW-1185">Reference proteome</keyword>
<gene>
    <name evidence="1" type="ORF">NO1_2293</name>
</gene>
<evidence type="ECO:0000313" key="1">
    <source>
        <dbReference type="EMBL" id="GBR75285.1"/>
    </source>
</evidence>
<dbReference type="AlphaFoldDB" id="A0A388TE78"/>
<protein>
    <submittedName>
        <fullName evidence="1">Uncharacterized protein</fullName>
    </submittedName>
</protein>
<proteinExistence type="predicted"/>
<evidence type="ECO:0000313" key="2">
    <source>
        <dbReference type="Proteomes" id="UP000269352"/>
    </source>
</evidence>
<name>A0A388TE78_TERA1</name>
<organism evidence="1 2">
    <name type="scientific">Termititenax aidoneus</name>
    <dbReference type="NCBI Taxonomy" id="2218524"/>
    <lineage>
        <taxon>Bacteria</taxon>
        <taxon>Bacillati</taxon>
        <taxon>Candidatus Margulisiibacteriota</taxon>
        <taxon>Candidatus Termititenacia</taxon>
        <taxon>Candidatus Termititenacales</taxon>
        <taxon>Candidatus Termititenacaceae</taxon>
        <taxon>Candidatus Termititenax</taxon>
    </lineage>
</organism>
<feature type="non-terminal residue" evidence="1">
    <location>
        <position position="1"/>
    </location>
</feature>
<sequence>RGMGEEYFKAVERLHRRLSLGENP</sequence>
<dbReference type="Proteomes" id="UP000269352">
    <property type="component" value="Unassembled WGS sequence"/>
</dbReference>
<accession>A0A388TE78</accession>
<dbReference type="EMBL" id="BGZN01000223">
    <property type="protein sequence ID" value="GBR75285.1"/>
    <property type="molecule type" value="Genomic_DNA"/>
</dbReference>
<comment type="caution">
    <text evidence="1">The sequence shown here is derived from an EMBL/GenBank/DDBJ whole genome shotgun (WGS) entry which is preliminary data.</text>
</comment>